<organism evidence="1">
    <name type="scientific">Nothobranchius rachovii</name>
    <name type="common">bluefin notho</name>
    <dbReference type="NCBI Taxonomy" id="451742"/>
    <lineage>
        <taxon>Eukaryota</taxon>
        <taxon>Metazoa</taxon>
        <taxon>Chordata</taxon>
        <taxon>Craniata</taxon>
        <taxon>Vertebrata</taxon>
        <taxon>Euteleostomi</taxon>
        <taxon>Actinopterygii</taxon>
        <taxon>Neopterygii</taxon>
        <taxon>Teleostei</taxon>
        <taxon>Neoteleostei</taxon>
        <taxon>Acanthomorphata</taxon>
        <taxon>Ovalentaria</taxon>
        <taxon>Atherinomorphae</taxon>
        <taxon>Cyprinodontiformes</taxon>
        <taxon>Nothobranchiidae</taxon>
        <taxon>Nothobranchius</taxon>
    </lineage>
</organism>
<feature type="non-terminal residue" evidence="1">
    <location>
        <position position="1"/>
    </location>
</feature>
<sequence length="85" mass="9542">GKTNQEMTFGPVHLQSLCFCQSCDPGDTLAPYVNCFRCCLLWASFYLLAFYSGVKVAMGNHPDYRMFLAKCQAGLHVRDVNVTKI</sequence>
<reference evidence="1" key="1">
    <citation type="submission" date="2016-05" db="EMBL/GenBank/DDBJ databases">
        <authorList>
            <person name="Lavstsen T."/>
            <person name="Jespersen J.S."/>
        </authorList>
    </citation>
    <scope>NUCLEOTIDE SEQUENCE</scope>
    <source>
        <tissue evidence="1">Brain</tissue>
    </source>
</reference>
<dbReference type="EMBL" id="HAEI01014553">
    <property type="protein sequence ID" value="SBS17022.1"/>
    <property type="molecule type" value="Transcribed_RNA"/>
</dbReference>
<gene>
    <name evidence="1" type="primary">Nfu_g_1_012874</name>
</gene>
<proteinExistence type="predicted"/>
<protein>
    <submittedName>
        <fullName evidence="1">Uncharacterized protein</fullName>
    </submittedName>
</protein>
<feature type="non-terminal residue" evidence="1">
    <location>
        <position position="85"/>
    </location>
</feature>
<accession>A0A1A8SFL8</accession>
<name>A0A1A8SFL8_9TELE</name>
<evidence type="ECO:0000313" key="1">
    <source>
        <dbReference type="EMBL" id="SBS17022.1"/>
    </source>
</evidence>
<dbReference type="AlphaFoldDB" id="A0A1A8SFL8"/>
<reference evidence="1" key="2">
    <citation type="submission" date="2016-06" db="EMBL/GenBank/DDBJ databases">
        <title>The genome of a short-lived fish provides insights into sex chromosome evolution and the genetic control of aging.</title>
        <authorList>
            <person name="Reichwald K."/>
            <person name="Felder M."/>
            <person name="Petzold A."/>
            <person name="Koch P."/>
            <person name="Groth M."/>
            <person name="Platzer M."/>
        </authorList>
    </citation>
    <scope>NUCLEOTIDE SEQUENCE</scope>
    <source>
        <tissue evidence="1">Brain</tissue>
    </source>
</reference>